<dbReference type="OrthoDB" id="9776275at2"/>
<organism evidence="2 3">
    <name type="scientific">Hyphococcus luteus</name>
    <dbReference type="NCBI Taxonomy" id="2058213"/>
    <lineage>
        <taxon>Bacteria</taxon>
        <taxon>Pseudomonadati</taxon>
        <taxon>Pseudomonadota</taxon>
        <taxon>Alphaproteobacteria</taxon>
        <taxon>Parvularculales</taxon>
        <taxon>Parvularculaceae</taxon>
        <taxon>Hyphococcus</taxon>
    </lineage>
</organism>
<reference evidence="2 3" key="1">
    <citation type="submission" date="2017-12" db="EMBL/GenBank/DDBJ databases">
        <authorList>
            <person name="Hurst M.R.H."/>
        </authorList>
    </citation>
    <scope>NUCLEOTIDE SEQUENCE [LARGE SCALE GENOMIC DNA]</scope>
    <source>
        <strain evidence="2 3">SY-3-19</strain>
    </source>
</reference>
<dbReference type="Pfam" id="PF09982">
    <property type="entry name" value="LpxR"/>
    <property type="match status" value="1"/>
</dbReference>
<dbReference type="RefSeq" id="WP_104831128.1">
    <property type="nucleotide sequence ID" value="NZ_PJCH01000013.1"/>
</dbReference>
<keyword evidence="3" id="KW-1185">Reference proteome</keyword>
<proteinExistence type="predicted"/>
<keyword evidence="1" id="KW-0732">Signal</keyword>
<dbReference type="InterPro" id="IPR037107">
    <property type="entry name" value="Put_OMP_sf"/>
</dbReference>
<evidence type="ECO:0000313" key="2">
    <source>
        <dbReference type="EMBL" id="PQA86653.1"/>
    </source>
</evidence>
<protein>
    <submittedName>
        <fullName evidence="2">DUF2219 domain-containing protein</fullName>
    </submittedName>
</protein>
<accession>A0A2S7K2E3</accession>
<dbReference type="Proteomes" id="UP000239504">
    <property type="component" value="Unassembled WGS sequence"/>
</dbReference>
<feature type="chain" id="PRO_5015590142" evidence="1">
    <location>
        <begin position="23"/>
        <end position="323"/>
    </location>
</feature>
<name>A0A2S7K2E3_9PROT</name>
<gene>
    <name evidence="2" type="ORF">CW354_16110</name>
</gene>
<feature type="signal peptide" evidence="1">
    <location>
        <begin position="1"/>
        <end position="22"/>
    </location>
</feature>
<dbReference type="AlphaFoldDB" id="A0A2S7K2E3"/>
<sequence length="323" mass="35690">MLKRCSLVVVLASALWASGAAAGEKATWSALVENDYFGSTDKNYTNGVRFGYLSAKGRGENFARRFMRASPEDETRIGFALGQSIFTPQDTEAFEPLPDQHPYAGWLYGEYSVLVERSDDILDMLTISAGVVGPAALGEEVQNSFHRLIDDDRINGWDNQLRNEPGLILAYERRWRPLFRVSRPGIGVDATPNAGVSVGNVLTHGKAGLTLRIGRNLQGNYGPPRIRPSLAGAGYYRGVDTASWYLFAGAEGRAVARNIFLDGNTWRDSLSLEKRHFVADFQAGVVIQVKSLQIAYTYVWRTKEFVNQGARHEFGALSLSAKF</sequence>
<dbReference type="InterPro" id="IPR018707">
    <property type="entry name" value="LpxR"/>
</dbReference>
<evidence type="ECO:0000256" key="1">
    <source>
        <dbReference type="SAM" id="SignalP"/>
    </source>
</evidence>
<dbReference type="EMBL" id="PJCH01000013">
    <property type="protein sequence ID" value="PQA86653.1"/>
    <property type="molecule type" value="Genomic_DNA"/>
</dbReference>
<dbReference type="Gene3D" id="2.40.128.140">
    <property type="entry name" value="Outer membrane protein"/>
    <property type="match status" value="1"/>
</dbReference>
<comment type="caution">
    <text evidence="2">The sequence shown here is derived from an EMBL/GenBank/DDBJ whole genome shotgun (WGS) entry which is preliminary data.</text>
</comment>
<evidence type="ECO:0000313" key="3">
    <source>
        <dbReference type="Proteomes" id="UP000239504"/>
    </source>
</evidence>